<dbReference type="OrthoDB" id="9813770at2"/>
<feature type="domain" description="DSBA-like thioredoxin" evidence="1">
    <location>
        <begin position="9"/>
        <end position="189"/>
    </location>
</feature>
<dbReference type="RefSeq" id="WP_064596375.1">
    <property type="nucleotide sequence ID" value="NZ_JBDJAE010000003.1"/>
</dbReference>
<keyword evidence="3" id="KW-1185">Reference proteome</keyword>
<evidence type="ECO:0000313" key="3">
    <source>
        <dbReference type="Proteomes" id="UP000078225"/>
    </source>
</evidence>
<gene>
    <name evidence="2" type="ORF">A9B99_20090</name>
</gene>
<name>A0A1B7L5U1_9ENTR</name>
<reference evidence="3" key="1">
    <citation type="submission" date="2016-05" db="EMBL/GenBank/DDBJ databases">
        <authorList>
            <person name="Behera P."/>
            <person name="Vaishampayan P."/>
            <person name="Singh N."/>
            <person name="Raina V."/>
            <person name="Suar M."/>
            <person name="Pattnaik A."/>
            <person name="Rastogi G."/>
        </authorList>
    </citation>
    <scope>NUCLEOTIDE SEQUENCE [LARGE SCALE GENOMIC DNA]</scope>
    <source>
        <strain evidence="3">MP23</strain>
    </source>
</reference>
<dbReference type="InterPro" id="IPR001853">
    <property type="entry name" value="DSBA-like_thioredoxin_dom"/>
</dbReference>
<dbReference type="InterPro" id="IPR036249">
    <property type="entry name" value="Thioredoxin-like_sf"/>
</dbReference>
<dbReference type="Proteomes" id="UP000078225">
    <property type="component" value="Unassembled WGS sequence"/>
</dbReference>
<dbReference type="CDD" id="cd03025">
    <property type="entry name" value="DsbA_FrnE_like"/>
    <property type="match status" value="1"/>
</dbReference>
<organism evidence="2 3">
    <name type="scientific">Mangrovibacter phragmitis</name>
    <dbReference type="NCBI Taxonomy" id="1691903"/>
    <lineage>
        <taxon>Bacteria</taxon>
        <taxon>Pseudomonadati</taxon>
        <taxon>Pseudomonadota</taxon>
        <taxon>Gammaproteobacteria</taxon>
        <taxon>Enterobacterales</taxon>
        <taxon>Enterobacteriaceae</taxon>
        <taxon>Mangrovibacter</taxon>
    </lineage>
</organism>
<comment type="caution">
    <text evidence="2">The sequence shown here is derived from an EMBL/GenBank/DDBJ whole genome shotgun (WGS) entry which is preliminary data.</text>
</comment>
<dbReference type="EMBL" id="LYRP01000005">
    <property type="protein sequence ID" value="OAT77712.1"/>
    <property type="molecule type" value="Genomic_DNA"/>
</dbReference>
<sequence>MTKTLYYLFDPLCGWCYGATPAVTYLRNTTNVVVQPLPAGLFSGDGARTMDDDFAVYAWSNDQRIQSITGQPFTEKYQAKVLANRQQKFDSGNATAALTAVALTEPERELEALSAIQKARYVDGLDVTSQGTLVGILNGLKLEEAASLFISSSEILHAHIQARASHAQRLMQAFGVRGVPAFFAETGGEIRLIQTSAVYQDHQALARQLTD</sequence>
<evidence type="ECO:0000313" key="2">
    <source>
        <dbReference type="EMBL" id="OAT77712.1"/>
    </source>
</evidence>
<protein>
    <submittedName>
        <fullName evidence="2">Protein-disulfide isomerase</fullName>
    </submittedName>
</protein>
<dbReference type="GO" id="GO:0016491">
    <property type="term" value="F:oxidoreductase activity"/>
    <property type="evidence" value="ECO:0007669"/>
    <property type="project" value="InterPro"/>
</dbReference>
<dbReference type="Pfam" id="PF01323">
    <property type="entry name" value="DSBA"/>
    <property type="match status" value="1"/>
</dbReference>
<dbReference type="Gene3D" id="3.40.30.10">
    <property type="entry name" value="Glutaredoxin"/>
    <property type="match status" value="1"/>
</dbReference>
<dbReference type="AlphaFoldDB" id="A0A1B7L5U1"/>
<dbReference type="GO" id="GO:0016853">
    <property type="term" value="F:isomerase activity"/>
    <property type="evidence" value="ECO:0007669"/>
    <property type="project" value="UniProtKB-KW"/>
</dbReference>
<accession>A0A1B7L5U1</accession>
<keyword evidence="2" id="KW-0413">Isomerase</keyword>
<evidence type="ECO:0000259" key="1">
    <source>
        <dbReference type="Pfam" id="PF01323"/>
    </source>
</evidence>
<dbReference type="SUPFAM" id="SSF52833">
    <property type="entry name" value="Thioredoxin-like"/>
    <property type="match status" value="1"/>
</dbReference>
<proteinExistence type="predicted"/>